<evidence type="ECO:0000313" key="4">
    <source>
        <dbReference type="Proteomes" id="UP000583929"/>
    </source>
</evidence>
<dbReference type="EMBL" id="JAATIQ010000003">
    <property type="protein sequence ID" value="KAF4403556.1"/>
    <property type="molecule type" value="Genomic_DNA"/>
</dbReference>
<accession>A0A7J6F6P2</accession>
<proteinExistence type="predicted"/>
<evidence type="ECO:0000313" key="3">
    <source>
        <dbReference type="Proteomes" id="UP000525078"/>
    </source>
</evidence>
<dbReference type="EMBL" id="JAATIP010000151">
    <property type="protein sequence ID" value="KAF4366373.1"/>
    <property type="molecule type" value="Genomic_DNA"/>
</dbReference>
<gene>
    <name evidence="1" type="ORF">F8388_018821</name>
    <name evidence="2" type="ORF">G4B88_002409</name>
</gene>
<name>A0A7J6F6P2_CANSA</name>
<dbReference type="Pfam" id="PF05212">
    <property type="entry name" value="DUF707"/>
    <property type="match status" value="1"/>
</dbReference>
<dbReference type="PANTHER" id="PTHR31210">
    <property type="entry name" value="OS06G0731900 PROTEIN"/>
    <property type="match status" value="1"/>
</dbReference>
<evidence type="ECO:0000313" key="1">
    <source>
        <dbReference type="EMBL" id="KAF4366373.1"/>
    </source>
</evidence>
<protein>
    <submittedName>
        <fullName evidence="1">Uncharacterized protein</fullName>
    </submittedName>
</protein>
<dbReference type="AlphaFoldDB" id="A0A7J6F6P2"/>
<dbReference type="Proteomes" id="UP000525078">
    <property type="component" value="Unassembled WGS sequence"/>
</dbReference>
<keyword evidence="4" id="KW-1185">Reference proteome</keyword>
<organism evidence="1 3">
    <name type="scientific">Cannabis sativa</name>
    <name type="common">Hemp</name>
    <name type="synonym">Marijuana</name>
    <dbReference type="NCBI Taxonomy" id="3483"/>
    <lineage>
        <taxon>Eukaryota</taxon>
        <taxon>Viridiplantae</taxon>
        <taxon>Streptophyta</taxon>
        <taxon>Embryophyta</taxon>
        <taxon>Tracheophyta</taxon>
        <taxon>Spermatophyta</taxon>
        <taxon>Magnoliopsida</taxon>
        <taxon>eudicotyledons</taxon>
        <taxon>Gunneridae</taxon>
        <taxon>Pentapetalae</taxon>
        <taxon>rosids</taxon>
        <taxon>fabids</taxon>
        <taxon>Rosales</taxon>
        <taxon>Cannabaceae</taxon>
        <taxon>Cannabis</taxon>
    </lineage>
</organism>
<sequence length="402" mass="45833">MLIYLFIYFKQRIMKPPFGVSGTLLTDPKSRSRLCSLVLLASLLCGAYFIGNAFIEKQYKQRLAQWKFSYGLQNNRPDCRDHCFPLETVALPKGIIAKTSNLQMQPLWGSTINSKGSKSSLSLLAIAVGINQKEVVNNIVKKFPSSDFVVMLFHYDGFMDEWRDLSWSDQAIHVSAVNQTKWWFAKRFLHPDIVAEYRYIFLWDEDLGVENFNPKRYLSIVQNEGLEISQPALDTVKSAVYHPITARQRGKVHRRYYKFKGSGRCDDESSSPPCVGWVEMMAPVFSQAAWRCVWHMIQNDLIHAWGLDIQLGYCSQGDRLKKVGVVDAEYVVHLALPTLGVSNAHKASVAAASGLEKVDNRGKVRMQSSVEMKIFKDRWDNAVKDDSCWVDPYQLSLNRTSP</sequence>
<reference evidence="3 4" key="1">
    <citation type="journal article" date="2020" name="bioRxiv">
        <title>Sequence and annotation of 42 cannabis genomes reveals extensive copy number variation in cannabinoid synthesis and pathogen resistance genes.</title>
        <authorList>
            <person name="Mckernan K.J."/>
            <person name="Helbert Y."/>
            <person name="Kane L.T."/>
            <person name="Ebling H."/>
            <person name="Zhang L."/>
            <person name="Liu B."/>
            <person name="Eaton Z."/>
            <person name="Mclaughlin S."/>
            <person name="Kingan S."/>
            <person name="Baybayan P."/>
            <person name="Concepcion G."/>
            <person name="Jordan M."/>
            <person name="Riva A."/>
            <person name="Barbazuk W."/>
            <person name="Harkins T."/>
        </authorList>
    </citation>
    <scope>NUCLEOTIDE SEQUENCE [LARGE SCALE GENOMIC DNA]</scope>
    <source>
        <strain evidence="3 4">cv. Jamaican Lion 4</strain>
        <strain evidence="2">Father</strain>
        <strain evidence="1">Mother</strain>
        <tissue evidence="1">Leaf</tissue>
    </source>
</reference>
<dbReference type="Proteomes" id="UP000583929">
    <property type="component" value="Unassembled WGS sequence"/>
</dbReference>
<comment type="caution">
    <text evidence="1">The sequence shown here is derived from an EMBL/GenBank/DDBJ whole genome shotgun (WGS) entry which is preliminary data.</text>
</comment>
<dbReference type="InterPro" id="IPR007877">
    <property type="entry name" value="DUF707"/>
</dbReference>
<evidence type="ECO:0000313" key="2">
    <source>
        <dbReference type="EMBL" id="KAF4403556.1"/>
    </source>
</evidence>
<dbReference type="PANTHER" id="PTHR31210:SF11">
    <property type="entry name" value="KETOGLUTARATE REDUCTASE TRANS-SPLICING-LIKE PROTEIN, PUTATIVE (DUF707)-RELATED"/>
    <property type="match status" value="1"/>
</dbReference>